<dbReference type="Proteomes" id="UP001576784">
    <property type="component" value="Unassembled WGS sequence"/>
</dbReference>
<feature type="non-terminal residue" evidence="1">
    <location>
        <position position="90"/>
    </location>
</feature>
<keyword evidence="2" id="KW-1185">Reference proteome</keyword>
<name>A0ABV4XVH7_9CYAN</name>
<protein>
    <submittedName>
        <fullName evidence="1">Uncharacterized protein</fullName>
    </submittedName>
</protein>
<dbReference type="RefSeq" id="WP_413265375.1">
    <property type="nucleotide sequence ID" value="NZ_JBHFNR010000167.1"/>
</dbReference>
<evidence type="ECO:0000313" key="1">
    <source>
        <dbReference type="EMBL" id="MFB2895740.1"/>
    </source>
</evidence>
<gene>
    <name evidence="1" type="ORF">ACE1CI_22765</name>
</gene>
<sequence>MDNENGYDLRILAQSEIEAINVCKKIVGIRDHAFNEENFKEHIPHKASINVPSTETVYGEMRRKRRWRPTGTVKFRWASMSLYGVDKGLL</sequence>
<organism evidence="1 2">
    <name type="scientific">Floridaenema flaviceps BLCC-F50</name>
    <dbReference type="NCBI Taxonomy" id="3153642"/>
    <lineage>
        <taxon>Bacteria</taxon>
        <taxon>Bacillati</taxon>
        <taxon>Cyanobacteriota</taxon>
        <taxon>Cyanophyceae</taxon>
        <taxon>Oscillatoriophycideae</taxon>
        <taxon>Aerosakkonematales</taxon>
        <taxon>Aerosakkonemataceae</taxon>
        <taxon>Floridanema</taxon>
        <taxon>Floridanema flaviceps</taxon>
    </lineage>
</organism>
<comment type="caution">
    <text evidence="1">The sequence shown here is derived from an EMBL/GenBank/DDBJ whole genome shotgun (WGS) entry which is preliminary data.</text>
</comment>
<reference evidence="1 2" key="1">
    <citation type="submission" date="2024-09" db="EMBL/GenBank/DDBJ databases">
        <title>Floridaenema gen nov. (Aerosakkonemataceae, Aerosakkonematales ord. nov., Cyanobacteria) from benthic tropical and subtropical fresh waters, with the description of four new species.</title>
        <authorList>
            <person name="Moretto J.A."/>
            <person name="Berthold D.E."/>
            <person name="Lefler F.W."/>
            <person name="Huang I.-S."/>
            <person name="Laughinghouse H. IV."/>
        </authorList>
    </citation>
    <scope>NUCLEOTIDE SEQUENCE [LARGE SCALE GENOMIC DNA]</scope>
    <source>
        <strain evidence="1 2">BLCC-F50</strain>
    </source>
</reference>
<accession>A0ABV4XVH7</accession>
<dbReference type="EMBL" id="JBHFNR010000167">
    <property type="protein sequence ID" value="MFB2895740.1"/>
    <property type="molecule type" value="Genomic_DNA"/>
</dbReference>
<proteinExistence type="predicted"/>
<evidence type="ECO:0000313" key="2">
    <source>
        <dbReference type="Proteomes" id="UP001576784"/>
    </source>
</evidence>